<dbReference type="InterPro" id="IPR033114">
    <property type="entry name" value="HNH_CAS9"/>
</dbReference>
<gene>
    <name evidence="14" type="ORF">I6U48_21080</name>
</gene>
<evidence type="ECO:0000256" key="11">
    <source>
        <dbReference type="ARBA" id="ARBA00046380"/>
    </source>
</evidence>
<reference evidence="14" key="1">
    <citation type="submission" date="2020-12" db="EMBL/GenBank/DDBJ databases">
        <title>Clostridium thailandense sp. nov., a novel acetogenic bacterium isolated from peat land soil in Thailand.</title>
        <authorList>
            <person name="Chaikitkaew S."/>
            <person name="Birkeland N.K."/>
        </authorList>
    </citation>
    <scope>NUCLEOTIDE SEQUENCE</scope>
    <source>
        <strain evidence="14">PL3</strain>
    </source>
</reference>
<keyword evidence="10" id="KW-0464">Manganese</keyword>
<dbReference type="GO" id="GO:0003677">
    <property type="term" value="F:DNA binding"/>
    <property type="evidence" value="ECO:0007669"/>
    <property type="project" value="UniProtKB-UniRule"/>
</dbReference>
<dbReference type="EMBL" id="JAEEGC010000122">
    <property type="protein sequence ID" value="MBV7275399.1"/>
    <property type="molecule type" value="Genomic_DNA"/>
</dbReference>
<keyword evidence="7" id="KW-0694">RNA-binding</keyword>
<comment type="subunit">
    <text evidence="11">Monomer. Binds crRNA and tracrRNA.</text>
</comment>
<dbReference type="GO" id="GO:0046872">
    <property type="term" value="F:metal ion binding"/>
    <property type="evidence" value="ECO:0007669"/>
    <property type="project" value="UniProtKB-KW"/>
</dbReference>
<evidence type="ECO:0000313" key="15">
    <source>
        <dbReference type="Proteomes" id="UP000694308"/>
    </source>
</evidence>
<protein>
    <submittedName>
        <fullName evidence="14">HNH endonuclease</fullName>
    </submittedName>
</protein>
<keyword evidence="15" id="KW-1185">Reference proteome</keyword>
<dbReference type="GO" id="GO:0016787">
    <property type="term" value="F:hydrolase activity"/>
    <property type="evidence" value="ECO:0007669"/>
    <property type="project" value="UniProtKB-KW"/>
</dbReference>
<evidence type="ECO:0000256" key="5">
    <source>
        <dbReference type="ARBA" id="ARBA00022801"/>
    </source>
</evidence>
<keyword evidence="4 12" id="KW-0255">Endonuclease</keyword>
<evidence type="ECO:0000256" key="12">
    <source>
        <dbReference type="PROSITE-ProRule" id="PRU01085"/>
    </source>
</evidence>
<evidence type="ECO:0000256" key="1">
    <source>
        <dbReference type="ARBA" id="ARBA00001946"/>
    </source>
</evidence>
<dbReference type="PANTHER" id="PTHR33877:SF2">
    <property type="entry name" value="OS07G0170200 PROTEIN"/>
    <property type="match status" value="1"/>
</dbReference>
<dbReference type="InterPro" id="IPR029471">
    <property type="entry name" value="HNH_5"/>
</dbReference>
<accession>A0A949U2Y6</accession>
<dbReference type="RefSeq" id="WP_218322449.1">
    <property type="nucleotide sequence ID" value="NZ_JAEEGC010000122.1"/>
</dbReference>
<evidence type="ECO:0000256" key="8">
    <source>
        <dbReference type="ARBA" id="ARBA00023118"/>
    </source>
</evidence>
<sequence>MNIKDTDKLYIYERDNKKCFFCGKPLKYNKITLDHYLPKSKKGTNDVFNLVTCCKFCNISKGNKIPKDYKETILYLFLKAVYDNRINKASLKISKKELSDELSNVDKVEDLTDHFVFQSNTKRFYIKNNKVYKIVHLASSSEDITV</sequence>
<dbReference type="GO" id="GO:0004519">
    <property type="term" value="F:endonuclease activity"/>
    <property type="evidence" value="ECO:0007669"/>
    <property type="project" value="UniProtKB-UniRule"/>
</dbReference>
<dbReference type="GO" id="GO:0003723">
    <property type="term" value="F:RNA binding"/>
    <property type="evidence" value="ECO:0007669"/>
    <property type="project" value="UniProtKB-UniRule"/>
</dbReference>
<dbReference type="AlphaFoldDB" id="A0A949U2Y6"/>
<dbReference type="InterPro" id="IPR052892">
    <property type="entry name" value="NA-targeting_endonuclease"/>
</dbReference>
<keyword evidence="2 12" id="KW-0540">Nuclease</keyword>
<evidence type="ECO:0000256" key="6">
    <source>
        <dbReference type="ARBA" id="ARBA00022842"/>
    </source>
</evidence>
<dbReference type="Proteomes" id="UP000694308">
    <property type="component" value="Unassembled WGS sequence"/>
</dbReference>
<dbReference type="GO" id="GO:0051607">
    <property type="term" value="P:defense response to virus"/>
    <property type="evidence" value="ECO:0007669"/>
    <property type="project" value="UniProtKB-KW"/>
</dbReference>
<evidence type="ECO:0000256" key="7">
    <source>
        <dbReference type="ARBA" id="ARBA00022884"/>
    </source>
</evidence>
<dbReference type="PANTHER" id="PTHR33877">
    <property type="entry name" value="SLL1193 PROTEIN"/>
    <property type="match status" value="1"/>
</dbReference>
<evidence type="ECO:0000256" key="3">
    <source>
        <dbReference type="ARBA" id="ARBA00022723"/>
    </source>
</evidence>
<keyword evidence="6" id="KW-0460">Magnesium</keyword>
<keyword evidence="5 12" id="KW-0378">Hydrolase</keyword>
<evidence type="ECO:0000256" key="2">
    <source>
        <dbReference type="ARBA" id="ARBA00022722"/>
    </source>
</evidence>
<evidence type="ECO:0000259" key="13">
    <source>
        <dbReference type="PROSITE" id="PS51749"/>
    </source>
</evidence>
<proteinExistence type="predicted"/>
<feature type="domain" description="HNH Cas9-type" evidence="13">
    <location>
        <begin position="1"/>
        <end position="129"/>
    </location>
</feature>
<comment type="caution">
    <text evidence="14">The sequence shown here is derived from an EMBL/GenBank/DDBJ whole genome shotgun (WGS) entry which is preliminary data.</text>
</comment>
<dbReference type="InterPro" id="IPR003615">
    <property type="entry name" value="HNH_nuc"/>
</dbReference>
<evidence type="ECO:0000256" key="4">
    <source>
        <dbReference type="ARBA" id="ARBA00022759"/>
    </source>
</evidence>
<name>A0A949U2Y6_9CLOT</name>
<evidence type="ECO:0000313" key="14">
    <source>
        <dbReference type="EMBL" id="MBV7275399.1"/>
    </source>
</evidence>
<dbReference type="Pfam" id="PF14279">
    <property type="entry name" value="HNH_5"/>
    <property type="match status" value="1"/>
</dbReference>
<keyword evidence="9 12" id="KW-0238">DNA-binding</keyword>
<dbReference type="CDD" id="cd00085">
    <property type="entry name" value="HNHc"/>
    <property type="match status" value="1"/>
</dbReference>
<dbReference type="PROSITE" id="PS51749">
    <property type="entry name" value="HNH_CAS9"/>
    <property type="match status" value="1"/>
</dbReference>
<comment type="cofactor">
    <cofactor evidence="1">
        <name>Mg(2+)</name>
        <dbReference type="ChEBI" id="CHEBI:18420"/>
    </cofactor>
</comment>
<keyword evidence="8" id="KW-0051">Antiviral defense</keyword>
<dbReference type="SMART" id="SM00507">
    <property type="entry name" value="HNHc"/>
    <property type="match status" value="1"/>
</dbReference>
<organism evidence="14 15">
    <name type="scientific">Clostridium thailandense</name>
    <dbReference type="NCBI Taxonomy" id="2794346"/>
    <lineage>
        <taxon>Bacteria</taxon>
        <taxon>Bacillati</taxon>
        <taxon>Bacillota</taxon>
        <taxon>Clostridia</taxon>
        <taxon>Eubacteriales</taxon>
        <taxon>Clostridiaceae</taxon>
        <taxon>Clostridium</taxon>
    </lineage>
</organism>
<evidence type="ECO:0000256" key="9">
    <source>
        <dbReference type="ARBA" id="ARBA00023125"/>
    </source>
</evidence>
<evidence type="ECO:0000256" key="10">
    <source>
        <dbReference type="ARBA" id="ARBA00023211"/>
    </source>
</evidence>
<keyword evidence="3" id="KW-0479">Metal-binding</keyword>